<evidence type="ECO:0000256" key="6">
    <source>
        <dbReference type="ARBA" id="ARBA00020337"/>
    </source>
</evidence>
<evidence type="ECO:0000256" key="1">
    <source>
        <dbReference type="ARBA" id="ARBA00000832"/>
    </source>
</evidence>
<dbReference type="InterPro" id="IPR005900">
    <property type="entry name" value="6-phosphogluconolactonase_DevB"/>
</dbReference>
<protein>
    <recommendedName>
        <fullName evidence="6 7">6-phosphogluconolactonase</fullName>
        <shortName evidence="7">6PGL</shortName>
        <ecNumber evidence="5 7">3.1.1.31</ecNumber>
    </recommendedName>
</protein>
<dbReference type="PANTHER" id="PTHR11054:SF0">
    <property type="entry name" value="6-PHOSPHOGLUCONOLACTONASE"/>
    <property type="match status" value="1"/>
</dbReference>
<evidence type="ECO:0000313" key="10">
    <source>
        <dbReference type="Proteomes" id="UP000201838"/>
    </source>
</evidence>
<comment type="pathway">
    <text evidence="3 7">Carbohydrate degradation; pentose phosphate pathway; D-ribulose 5-phosphate from D-glucose 6-phosphate (oxidative stage): step 2/3.</text>
</comment>
<reference evidence="9 10" key="1">
    <citation type="submission" date="2017-05" db="EMBL/GenBank/DDBJ databases">
        <authorList>
            <person name="Song R."/>
            <person name="Chenine A.L."/>
            <person name="Ruprecht R.M."/>
        </authorList>
    </citation>
    <scope>NUCLEOTIDE SEQUENCE [LARGE SCALE GENOMIC DNA]</scope>
    <source>
        <strain evidence="9 10">CECT 8489</strain>
    </source>
</reference>
<dbReference type="InterPro" id="IPR039104">
    <property type="entry name" value="6PGL"/>
</dbReference>
<keyword evidence="10" id="KW-1185">Reference proteome</keyword>
<evidence type="ECO:0000256" key="3">
    <source>
        <dbReference type="ARBA" id="ARBA00004961"/>
    </source>
</evidence>
<comment type="similarity">
    <text evidence="4 7">Belongs to the glucosamine/galactosamine-6-phosphate isomerase family. 6-phosphogluconolactonase subfamily.</text>
</comment>
<evidence type="ECO:0000313" key="9">
    <source>
        <dbReference type="EMBL" id="SMX22167.1"/>
    </source>
</evidence>
<dbReference type="GO" id="GO:0006098">
    <property type="term" value="P:pentose-phosphate shunt"/>
    <property type="evidence" value="ECO:0007669"/>
    <property type="project" value="UniProtKB-UniPathway"/>
</dbReference>
<dbReference type="CDD" id="cd01400">
    <property type="entry name" value="6PGL"/>
    <property type="match status" value="1"/>
</dbReference>
<dbReference type="InterPro" id="IPR006148">
    <property type="entry name" value="Glc/Gal-6P_isomerase"/>
</dbReference>
<evidence type="ECO:0000256" key="7">
    <source>
        <dbReference type="RuleBase" id="RU365095"/>
    </source>
</evidence>
<dbReference type="GO" id="GO:0005975">
    <property type="term" value="P:carbohydrate metabolic process"/>
    <property type="evidence" value="ECO:0007669"/>
    <property type="project" value="UniProtKB-UniRule"/>
</dbReference>
<dbReference type="AlphaFoldDB" id="A0A238IV07"/>
<dbReference type="Gene3D" id="3.40.50.1360">
    <property type="match status" value="1"/>
</dbReference>
<dbReference type="PANTHER" id="PTHR11054">
    <property type="entry name" value="6-PHOSPHOGLUCONOLACTONASE"/>
    <property type="match status" value="1"/>
</dbReference>
<dbReference type="EC" id="3.1.1.31" evidence="5 7"/>
<dbReference type="GO" id="GO:0017057">
    <property type="term" value="F:6-phosphogluconolactonase activity"/>
    <property type="evidence" value="ECO:0007669"/>
    <property type="project" value="UniProtKB-UniRule"/>
</dbReference>
<dbReference type="Proteomes" id="UP000201838">
    <property type="component" value="Unassembled WGS sequence"/>
</dbReference>
<proteinExistence type="inferred from homology"/>
<dbReference type="NCBIfam" id="TIGR01198">
    <property type="entry name" value="pgl"/>
    <property type="match status" value="1"/>
</dbReference>
<dbReference type="OrthoDB" id="9810967at2"/>
<sequence>MHLETYPDSEMMMMDLANRIAGELKNSLFEHPWVSLVVPGGTTPGPMFDALSAADLDWSRVHVLLSDERRVPADHPRSNERLVRERLLTGRASAAKFVRLVPETDADWANVRARLDAELPISVLLLGMGADMHTASLFPGAPELGDALAQNAPSLMAITPPDGDLEPRLTLSARVLKGAMTTHVLITGDEKRASVERARKLSPKEAPIAAVLGSATVHWAP</sequence>
<dbReference type="EMBL" id="FXXQ01000001">
    <property type="protein sequence ID" value="SMX22167.1"/>
    <property type="molecule type" value="Genomic_DNA"/>
</dbReference>
<dbReference type="UniPathway" id="UPA00115">
    <property type="reaction ID" value="UER00409"/>
</dbReference>
<evidence type="ECO:0000256" key="4">
    <source>
        <dbReference type="ARBA" id="ARBA00010662"/>
    </source>
</evidence>
<organism evidence="9 10">
    <name type="scientific">Boseongicola aestuarii</name>
    <dbReference type="NCBI Taxonomy" id="1470561"/>
    <lineage>
        <taxon>Bacteria</taxon>
        <taxon>Pseudomonadati</taxon>
        <taxon>Pseudomonadota</taxon>
        <taxon>Alphaproteobacteria</taxon>
        <taxon>Rhodobacterales</taxon>
        <taxon>Paracoccaceae</taxon>
        <taxon>Boseongicola</taxon>
    </lineage>
</organism>
<evidence type="ECO:0000259" key="8">
    <source>
        <dbReference type="Pfam" id="PF01182"/>
    </source>
</evidence>
<evidence type="ECO:0000256" key="5">
    <source>
        <dbReference type="ARBA" id="ARBA00013198"/>
    </source>
</evidence>
<gene>
    <name evidence="7 9" type="primary">pgl</name>
    <name evidence="9" type="ORF">BOA8489_00257</name>
</gene>
<name>A0A238IV07_9RHOB</name>
<comment type="function">
    <text evidence="2 7">Hydrolysis of 6-phosphogluconolactone to 6-phosphogluconate.</text>
</comment>
<evidence type="ECO:0000256" key="2">
    <source>
        <dbReference type="ARBA" id="ARBA00002681"/>
    </source>
</evidence>
<comment type="catalytic activity">
    <reaction evidence="1 7">
        <text>6-phospho-D-glucono-1,5-lactone + H2O = 6-phospho-D-gluconate + H(+)</text>
        <dbReference type="Rhea" id="RHEA:12556"/>
        <dbReference type="ChEBI" id="CHEBI:15377"/>
        <dbReference type="ChEBI" id="CHEBI:15378"/>
        <dbReference type="ChEBI" id="CHEBI:57955"/>
        <dbReference type="ChEBI" id="CHEBI:58759"/>
        <dbReference type="EC" id="3.1.1.31"/>
    </reaction>
</comment>
<accession>A0A238IV07</accession>
<dbReference type="Pfam" id="PF01182">
    <property type="entry name" value="Glucosamine_iso"/>
    <property type="match status" value="1"/>
</dbReference>
<keyword evidence="7 9" id="KW-0378">Hydrolase</keyword>
<dbReference type="SUPFAM" id="SSF100950">
    <property type="entry name" value="NagB/RpiA/CoA transferase-like"/>
    <property type="match status" value="1"/>
</dbReference>
<dbReference type="RefSeq" id="WP_093972156.1">
    <property type="nucleotide sequence ID" value="NZ_FXXQ01000001.1"/>
</dbReference>
<dbReference type="InterPro" id="IPR037171">
    <property type="entry name" value="NagB/RpiA_transferase-like"/>
</dbReference>
<feature type="domain" description="Glucosamine/galactosamine-6-phosphate isomerase" evidence="8">
    <location>
        <begin position="7"/>
        <end position="219"/>
    </location>
</feature>